<dbReference type="InterPro" id="IPR000953">
    <property type="entry name" value="Chromo/chromo_shadow_dom"/>
</dbReference>
<evidence type="ECO:0000256" key="2">
    <source>
        <dbReference type="SAM" id="MobiDB-lite"/>
    </source>
</evidence>
<reference evidence="4 5" key="1">
    <citation type="submission" date="2019-04" db="EMBL/GenBank/DDBJ databases">
        <title>Chromosome genome assembly for Takifugu flavidus.</title>
        <authorList>
            <person name="Xiao S."/>
        </authorList>
    </citation>
    <scope>NUCLEOTIDE SEQUENCE [LARGE SCALE GENOMIC DNA]</scope>
    <source>
        <strain evidence="4">HTHZ2018</strain>
        <tissue evidence="4">Muscle</tissue>
    </source>
</reference>
<proteinExistence type="predicted"/>
<dbReference type="SUPFAM" id="SSF54160">
    <property type="entry name" value="Chromo domain-like"/>
    <property type="match status" value="1"/>
</dbReference>
<dbReference type="EMBL" id="RHFK02000003">
    <property type="protein sequence ID" value="TWW78266.1"/>
    <property type="molecule type" value="Genomic_DNA"/>
</dbReference>
<evidence type="ECO:0000256" key="1">
    <source>
        <dbReference type="ARBA" id="ARBA00004123"/>
    </source>
</evidence>
<feature type="region of interest" description="Disordered" evidence="2">
    <location>
        <begin position="62"/>
        <end position="82"/>
    </location>
</feature>
<organism evidence="4 5">
    <name type="scientific">Takifugu flavidus</name>
    <name type="common">sansaifugu</name>
    <dbReference type="NCBI Taxonomy" id="433684"/>
    <lineage>
        <taxon>Eukaryota</taxon>
        <taxon>Metazoa</taxon>
        <taxon>Chordata</taxon>
        <taxon>Craniata</taxon>
        <taxon>Vertebrata</taxon>
        <taxon>Euteleostomi</taxon>
        <taxon>Actinopterygii</taxon>
        <taxon>Neopterygii</taxon>
        <taxon>Teleostei</taxon>
        <taxon>Neoteleostei</taxon>
        <taxon>Acanthomorphata</taxon>
        <taxon>Eupercaria</taxon>
        <taxon>Tetraodontiformes</taxon>
        <taxon>Tetradontoidea</taxon>
        <taxon>Tetraodontidae</taxon>
        <taxon>Takifugu</taxon>
    </lineage>
</organism>
<comment type="caution">
    <text evidence="4">The sequence shown here is derived from an EMBL/GenBank/DDBJ whole genome shotgun (WGS) entry which is preliminary data.</text>
</comment>
<dbReference type="Proteomes" id="UP000324091">
    <property type="component" value="Chromosome 11"/>
</dbReference>
<evidence type="ECO:0000313" key="4">
    <source>
        <dbReference type="EMBL" id="TWW78266.1"/>
    </source>
</evidence>
<gene>
    <name evidence="4" type="ORF">D4764_11G0003870</name>
</gene>
<dbReference type="GO" id="GO:0005634">
    <property type="term" value="C:nucleus"/>
    <property type="evidence" value="ECO:0007669"/>
    <property type="project" value="UniProtKB-SubCell"/>
</dbReference>
<evidence type="ECO:0000313" key="5">
    <source>
        <dbReference type="Proteomes" id="UP000324091"/>
    </source>
</evidence>
<dbReference type="InterPro" id="IPR016197">
    <property type="entry name" value="Chromo-like_dom_sf"/>
</dbReference>
<dbReference type="PROSITE" id="PS50013">
    <property type="entry name" value="CHROMO_2"/>
    <property type="match status" value="1"/>
</dbReference>
<comment type="subcellular location">
    <subcellularLocation>
        <location evidence="1">Nucleus</location>
    </subcellularLocation>
</comment>
<protein>
    <recommendedName>
        <fullName evidence="3">Chromo domain-containing protein</fullName>
    </recommendedName>
</protein>
<sequence>MEVPCMLGGGFSARRRRGIQYLVDLEGYGPEEHSWVPAWFIMSPQLIRDFHRLHPDQPTRLSVRAWGRPPAGGSSAPEMDDGFEGDALPDVFALSDPEVASCVFEEF</sequence>
<name>A0A5C6PH76_9TELE</name>
<feature type="domain" description="Chromo" evidence="3">
    <location>
        <begin position="1"/>
        <end position="62"/>
    </location>
</feature>
<evidence type="ECO:0000259" key="3">
    <source>
        <dbReference type="PROSITE" id="PS50013"/>
    </source>
</evidence>
<accession>A0A5C6PH76</accession>
<keyword evidence="5" id="KW-1185">Reference proteome</keyword>
<dbReference type="AlphaFoldDB" id="A0A5C6PH76"/>
<dbReference type="Gene3D" id="2.40.50.40">
    <property type="match status" value="1"/>
</dbReference>